<dbReference type="EMBL" id="PYBW01000294">
    <property type="protein sequence ID" value="PYC62582.1"/>
    <property type="molecule type" value="Genomic_DNA"/>
</dbReference>
<evidence type="ECO:0000313" key="8">
    <source>
        <dbReference type="Proteomes" id="UP000248039"/>
    </source>
</evidence>
<feature type="domain" description="RNA polymerase sigma-70 region 2" evidence="6">
    <location>
        <begin position="23"/>
        <end position="86"/>
    </location>
</feature>
<feature type="compositionally biased region" description="Basic residues" evidence="5">
    <location>
        <begin position="306"/>
        <end position="318"/>
    </location>
</feature>
<dbReference type="InterPro" id="IPR007627">
    <property type="entry name" value="RNA_pol_sigma70_r2"/>
</dbReference>
<feature type="non-terminal residue" evidence="7">
    <location>
        <position position="318"/>
    </location>
</feature>
<dbReference type="OrthoDB" id="8611574at2"/>
<reference evidence="7 8" key="1">
    <citation type="submission" date="2018-03" db="EMBL/GenBank/DDBJ databases">
        <title>Bioinformatic expansion and discovery of thiopeptide antibiotics.</title>
        <authorList>
            <person name="Schwalen C.J."/>
            <person name="Hudson G.A."/>
            <person name="Mitchell D.A."/>
        </authorList>
    </citation>
    <scope>NUCLEOTIDE SEQUENCE [LARGE SCALE GENOMIC DNA]</scope>
    <source>
        <strain evidence="7 8">ATCC 21389</strain>
    </source>
</reference>
<dbReference type="GO" id="GO:0003677">
    <property type="term" value="F:DNA binding"/>
    <property type="evidence" value="ECO:0007669"/>
    <property type="project" value="UniProtKB-KW"/>
</dbReference>
<proteinExistence type="predicted"/>
<dbReference type="InterPro" id="IPR013325">
    <property type="entry name" value="RNA_pol_sigma_r2"/>
</dbReference>
<dbReference type="NCBIfam" id="TIGR02937">
    <property type="entry name" value="sigma70-ECF"/>
    <property type="match status" value="1"/>
</dbReference>
<gene>
    <name evidence="7" type="ORF">C7C46_33405</name>
</gene>
<evidence type="ECO:0000313" key="7">
    <source>
        <dbReference type="EMBL" id="PYC62582.1"/>
    </source>
</evidence>
<dbReference type="PANTHER" id="PTHR43133">
    <property type="entry name" value="RNA POLYMERASE ECF-TYPE SIGMA FACTO"/>
    <property type="match status" value="1"/>
</dbReference>
<evidence type="ECO:0000256" key="4">
    <source>
        <dbReference type="ARBA" id="ARBA00023163"/>
    </source>
</evidence>
<dbReference type="GO" id="GO:0006352">
    <property type="term" value="P:DNA-templated transcription initiation"/>
    <property type="evidence" value="ECO:0007669"/>
    <property type="project" value="InterPro"/>
</dbReference>
<dbReference type="InterPro" id="IPR039425">
    <property type="entry name" value="RNA_pol_sigma-70-like"/>
</dbReference>
<accession>A0A2V4NHF0</accession>
<dbReference type="AlphaFoldDB" id="A0A2V4NHF0"/>
<dbReference type="Proteomes" id="UP000248039">
    <property type="component" value="Unassembled WGS sequence"/>
</dbReference>
<organism evidence="7 8">
    <name type="scientific">Streptomyces tateyamensis</name>
    <dbReference type="NCBI Taxonomy" id="565073"/>
    <lineage>
        <taxon>Bacteria</taxon>
        <taxon>Bacillati</taxon>
        <taxon>Actinomycetota</taxon>
        <taxon>Actinomycetes</taxon>
        <taxon>Kitasatosporales</taxon>
        <taxon>Streptomycetaceae</taxon>
        <taxon>Streptomyces</taxon>
    </lineage>
</organism>
<dbReference type="RefSeq" id="WP_146259335.1">
    <property type="nucleotide sequence ID" value="NZ_PYBW01000294.1"/>
</dbReference>
<comment type="caution">
    <text evidence="7">The sequence shown here is derived from an EMBL/GenBank/DDBJ whole genome shotgun (WGS) entry which is preliminary data.</text>
</comment>
<name>A0A2V4NHF0_9ACTN</name>
<keyword evidence="3" id="KW-0238">DNA-binding</keyword>
<keyword evidence="1" id="KW-0805">Transcription regulation</keyword>
<keyword evidence="8" id="KW-1185">Reference proteome</keyword>
<evidence type="ECO:0000259" key="6">
    <source>
        <dbReference type="Pfam" id="PF04542"/>
    </source>
</evidence>
<evidence type="ECO:0000256" key="3">
    <source>
        <dbReference type="ARBA" id="ARBA00023125"/>
    </source>
</evidence>
<sequence length="318" mass="34064">MDTDRRDADGRGVRHTGQEQLAAHLPLVYNVVGRALNGHPDTDDVVQETMLRAVDGLPALREPAALRSWLVAIAMNQVRHRYRAKQAARPAGSLDEARELADPAADFVGLTITRLGLSGQRREVAEATRWLDQDEREVLTLWWQEAAGQLDRAELAAALELSPQHAAVRVQRVKERLDTARVVVRALAARPGCPELAELTAPWDQVPGALWRKRIARHARDCRACQGQARDLVPAEGLLAGLVLVPVPDGLSAKLTATALAGHPASGTPGLSGTAHSSGKPGSSGTSGSSGARAARRQRPAGQRPLGRRALARARARA</sequence>
<feature type="region of interest" description="Disordered" evidence="5">
    <location>
        <begin position="265"/>
        <end position="318"/>
    </location>
</feature>
<dbReference type="PANTHER" id="PTHR43133:SF8">
    <property type="entry name" value="RNA POLYMERASE SIGMA FACTOR HI_1459-RELATED"/>
    <property type="match status" value="1"/>
</dbReference>
<dbReference type="Gene3D" id="1.10.1740.10">
    <property type="match status" value="1"/>
</dbReference>
<evidence type="ECO:0000256" key="5">
    <source>
        <dbReference type="SAM" id="MobiDB-lite"/>
    </source>
</evidence>
<protein>
    <submittedName>
        <fullName evidence="7">RNA polymerase</fullName>
    </submittedName>
</protein>
<dbReference type="InterPro" id="IPR014284">
    <property type="entry name" value="RNA_pol_sigma-70_dom"/>
</dbReference>
<dbReference type="GO" id="GO:0016987">
    <property type="term" value="F:sigma factor activity"/>
    <property type="evidence" value="ECO:0007669"/>
    <property type="project" value="UniProtKB-KW"/>
</dbReference>
<evidence type="ECO:0000256" key="2">
    <source>
        <dbReference type="ARBA" id="ARBA00023082"/>
    </source>
</evidence>
<feature type="compositionally biased region" description="Low complexity" evidence="5">
    <location>
        <begin position="277"/>
        <end position="293"/>
    </location>
</feature>
<dbReference type="SUPFAM" id="SSF88946">
    <property type="entry name" value="Sigma2 domain of RNA polymerase sigma factors"/>
    <property type="match status" value="1"/>
</dbReference>
<dbReference type="Pfam" id="PF04542">
    <property type="entry name" value="Sigma70_r2"/>
    <property type="match status" value="1"/>
</dbReference>
<keyword evidence="4" id="KW-0804">Transcription</keyword>
<keyword evidence="2" id="KW-0731">Sigma factor</keyword>
<evidence type="ECO:0000256" key="1">
    <source>
        <dbReference type="ARBA" id="ARBA00023015"/>
    </source>
</evidence>